<dbReference type="InterPro" id="IPR001736">
    <property type="entry name" value="PLipase_D/transphosphatidylase"/>
</dbReference>
<evidence type="ECO:0000256" key="11">
    <source>
        <dbReference type="ARBA" id="ARBA00023264"/>
    </source>
</evidence>
<evidence type="ECO:0000256" key="12">
    <source>
        <dbReference type="HAMAP-Rule" id="MF_01916"/>
    </source>
</evidence>
<comment type="similarity">
    <text evidence="12">Belongs to the phospholipase D family. Cardiolipin synthase subfamily.</text>
</comment>
<dbReference type="SMART" id="SM00155">
    <property type="entry name" value="PLDc"/>
    <property type="match status" value="2"/>
</dbReference>
<sequence>MTLLQKIDWLLIGEVLYSLLVGAVGLRIIYDTRTSTKTLAYLLLTIFVPVAGIIFYLSFGINYRKRGLYSKKLIDDDALLQRLKREIYRTTEQTLEAADDEVGANRELAYLLLNDNLSPLTAQNDVRLLLNGERTFPEILQALREAKDHIHIEYYIYEDDDIGNEIKDILIQKAQEGVKVRFIYDDFGSRSIRKKLVPELIRAGVDAFPFYRVIFIALANRLNYRNHRKIIVIDGSTAFTGGINVSDKYRNGPEGGLFWRDTHLRIDGPGVYYLQYIFLCDWNFCADEAILPDRRYFPASGNKSGGSNAIVQIAASGPDSGMPGILFSLLQAIHLAKKEILITTPYFIPGDSLQDALIVAALSGVRVCLLVPGISDSRFVNIASSSYFDDLLSVGVEIYRYQKGFIHAKTIVTDASLSAVGSANMDQRSFELNFEVNAFVYDAAFSRQLRDTFFEDLTHAIRLEPERWQNRSVWRKLVEKIARLVSPLL</sequence>
<feature type="active site" evidence="12">
    <location>
        <position position="407"/>
    </location>
</feature>
<dbReference type="CDD" id="cd09110">
    <property type="entry name" value="PLDc_CLS_1"/>
    <property type="match status" value="1"/>
</dbReference>
<dbReference type="InterPro" id="IPR030874">
    <property type="entry name" value="Cardiolipin_synth_Firmi"/>
</dbReference>
<evidence type="ECO:0000313" key="15">
    <source>
        <dbReference type="EMBL" id="SDN06890.1"/>
    </source>
</evidence>
<keyword evidence="11 12" id="KW-1208">Phospholipid metabolism</keyword>
<dbReference type="GO" id="GO:0032049">
    <property type="term" value="P:cardiolipin biosynthetic process"/>
    <property type="evidence" value="ECO:0007669"/>
    <property type="project" value="UniProtKB-UniRule"/>
</dbReference>
<dbReference type="EMBL" id="FNGS01000012">
    <property type="protein sequence ID" value="SDN06890.1"/>
    <property type="molecule type" value="Genomic_DNA"/>
</dbReference>
<feature type="active site" evidence="12">
    <location>
        <position position="234"/>
    </location>
</feature>
<evidence type="ECO:0000256" key="6">
    <source>
        <dbReference type="ARBA" id="ARBA00022737"/>
    </source>
</evidence>
<feature type="active site" evidence="12">
    <location>
        <position position="227"/>
    </location>
</feature>
<dbReference type="EC" id="2.7.8.-" evidence="12 13"/>
<dbReference type="CDD" id="cd09112">
    <property type="entry name" value="PLDc_CLS_2"/>
    <property type="match status" value="1"/>
</dbReference>
<feature type="transmembrane region" description="Helical" evidence="12">
    <location>
        <begin position="41"/>
        <end position="63"/>
    </location>
</feature>
<gene>
    <name evidence="15" type="ORF">SAMN04488090_4915</name>
</gene>
<keyword evidence="8 12" id="KW-0443">Lipid metabolism</keyword>
<dbReference type="Pfam" id="PF13396">
    <property type="entry name" value="PLDc_N"/>
    <property type="match status" value="1"/>
</dbReference>
<dbReference type="RefSeq" id="WP_093209008.1">
    <property type="nucleotide sequence ID" value="NZ_FNGS01000012.1"/>
</dbReference>
<keyword evidence="4 12" id="KW-0808">Transferase</keyword>
<feature type="transmembrane region" description="Helical" evidence="12">
    <location>
        <begin position="7"/>
        <end position="29"/>
    </location>
</feature>
<evidence type="ECO:0000256" key="9">
    <source>
        <dbReference type="ARBA" id="ARBA00023136"/>
    </source>
</evidence>
<keyword evidence="7 12" id="KW-1133">Transmembrane helix</keyword>
<feature type="domain" description="PLD phosphodiesterase" evidence="14">
    <location>
        <begin position="222"/>
        <end position="249"/>
    </location>
</feature>
<evidence type="ECO:0000256" key="5">
    <source>
        <dbReference type="ARBA" id="ARBA00022692"/>
    </source>
</evidence>
<protein>
    <recommendedName>
        <fullName evidence="12 13">Cardiolipin synthase</fullName>
        <shortName evidence="12">CL synthase</shortName>
        <ecNumber evidence="12 13">2.7.8.-</ecNumber>
    </recommendedName>
</protein>
<evidence type="ECO:0000256" key="10">
    <source>
        <dbReference type="ARBA" id="ARBA00023209"/>
    </source>
</evidence>
<evidence type="ECO:0000256" key="8">
    <source>
        <dbReference type="ARBA" id="ARBA00023098"/>
    </source>
</evidence>
<dbReference type="InterPro" id="IPR025202">
    <property type="entry name" value="PLD-like_dom"/>
</dbReference>
<dbReference type="GO" id="GO:0005886">
    <property type="term" value="C:plasma membrane"/>
    <property type="evidence" value="ECO:0007669"/>
    <property type="project" value="UniProtKB-SubCell"/>
</dbReference>
<feature type="active site" evidence="12">
    <location>
        <position position="229"/>
    </location>
</feature>
<keyword evidence="2 12" id="KW-1003">Cell membrane</keyword>
<reference evidence="15 16" key="1">
    <citation type="submission" date="2016-10" db="EMBL/GenBank/DDBJ databases">
        <authorList>
            <person name="de Groot N.N."/>
        </authorList>
    </citation>
    <scope>NUCLEOTIDE SEQUENCE [LARGE SCALE GENOMIC DNA]</scope>
    <source>
        <strain evidence="15 16">DSM 21668</strain>
    </source>
</reference>
<accession>A0A1G9YCU6</accession>
<evidence type="ECO:0000313" key="16">
    <source>
        <dbReference type="Proteomes" id="UP000198901"/>
    </source>
</evidence>
<evidence type="ECO:0000256" key="13">
    <source>
        <dbReference type="NCBIfam" id="TIGR04265"/>
    </source>
</evidence>
<evidence type="ECO:0000256" key="2">
    <source>
        <dbReference type="ARBA" id="ARBA00022475"/>
    </source>
</evidence>
<evidence type="ECO:0000256" key="4">
    <source>
        <dbReference type="ARBA" id="ARBA00022679"/>
    </source>
</evidence>
<dbReference type="Pfam" id="PF13091">
    <property type="entry name" value="PLDc_2"/>
    <property type="match status" value="2"/>
</dbReference>
<dbReference type="Gene3D" id="3.30.870.10">
    <property type="entry name" value="Endonuclease Chain A"/>
    <property type="match status" value="2"/>
</dbReference>
<feature type="active site" evidence="12">
    <location>
        <position position="414"/>
    </location>
</feature>
<keyword evidence="9 12" id="KW-0472">Membrane</keyword>
<dbReference type="Proteomes" id="UP000198901">
    <property type="component" value="Unassembled WGS sequence"/>
</dbReference>
<organism evidence="15 16">
    <name type="scientific">Siphonobacter aquaeclarae</name>
    <dbReference type="NCBI Taxonomy" id="563176"/>
    <lineage>
        <taxon>Bacteria</taxon>
        <taxon>Pseudomonadati</taxon>
        <taxon>Bacteroidota</taxon>
        <taxon>Cytophagia</taxon>
        <taxon>Cytophagales</taxon>
        <taxon>Cytophagaceae</taxon>
        <taxon>Siphonobacter</taxon>
    </lineage>
</organism>
<dbReference type="HAMAP" id="MF_01916">
    <property type="entry name" value="Cardiolipin_synth_Cls"/>
    <property type="match status" value="1"/>
</dbReference>
<evidence type="ECO:0000256" key="3">
    <source>
        <dbReference type="ARBA" id="ARBA00022516"/>
    </source>
</evidence>
<proteinExistence type="inferred from homology"/>
<dbReference type="NCBIfam" id="TIGR04265">
    <property type="entry name" value="bac_cardiolipin"/>
    <property type="match status" value="1"/>
</dbReference>
<dbReference type="GO" id="GO:0008808">
    <property type="term" value="F:cardiolipin synthase activity"/>
    <property type="evidence" value="ECO:0007669"/>
    <property type="project" value="UniProtKB-UniRule"/>
</dbReference>
<dbReference type="InterPro" id="IPR027379">
    <property type="entry name" value="CLS_N"/>
</dbReference>
<keyword evidence="5 12" id="KW-0812">Transmembrane</keyword>
<feature type="active site" evidence="12">
    <location>
        <position position="409"/>
    </location>
</feature>
<evidence type="ECO:0000259" key="14">
    <source>
        <dbReference type="PROSITE" id="PS50035"/>
    </source>
</evidence>
<keyword evidence="10 12" id="KW-0594">Phospholipid biosynthesis</keyword>
<comment type="function">
    <text evidence="12">Catalyzes the reversible phosphatidyl group transfer from one phosphatidylglycerol molecule to another to form cardiolipin (CL) (diphosphatidylglycerol) and glycerol.</text>
</comment>
<name>A0A1G9YCU6_9BACT</name>
<dbReference type="SUPFAM" id="SSF56024">
    <property type="entry name" value="Phospholipase D/nuclease"/>
    <property type="match status" value="2"/>
</dbReference>
<dbReference type="OrthoDB" id="9762009at2"/>
<dbReference type="STRING" id="563176.SAMN04488090_4915"/>
<dbReference type="PANTHER" id="PTHR21248:SF22">
    <property type="entry name" value="PHOSPHOLIPASE D"/>
    <property type="match status" value="1"/>
</dbReference>
<comment type="subcellular location">
    <subcellularLocation>
        <location evidence="1 12">Cell membrane</location>
        <topology evidence="1 12">Multi-pass membrane protein</topology>
    </subcellularLocation>
</comment>
<keyword evidence="3 12" id="KW-0444">Lipid biosynthesis</keyword>
<dbReference type="PANTHER" id="PTHR21248">
    <property type="entry name" value="CARDIOLIPIN SYNTHASE"/>
    <property type="match status" value="1"/>
</dbReference>
<evidence type="ECO:0000256" key="1">
    <source>
        <dbReference type="ARBA" id="ARBA00004651"/>
    </source>
</evidence>
<keyword evidence="6" id="KW-0677">Repeat</keyword>
<dbReference type="AlphaFoldDB" id="A0A1G9YCU6"/>
<keyword evidence="16" id="KW-1185">Reference proteome</keyword>
<dbReference type="InterPro" id="IPR022924">
    <property type="entry name" value="Cardiolipin_synthase"/>
</dbReference>
<dbReference type="PROSITE" id="PS50035">
    <property type="entry name" value="PLD"/>
    <property type="match status" value="2"/>
</dbReference>
<evidence type="ECO:0000256" key="7">
    <source>
        <dbReference type="ARBA" id="ARBA00022989"/>
    </source>
</evidence>
<feature type="domain" description="PLD phosphodiesterase" evidence="14">
    <location>
        <begin position="402"/>
        <end position="429"/>
    </location>
</feature>
<comment type="catalytic activity">
    <reaction evidence="12">
        <text>2 a 1,2-diacyl-sn-glycero-3-phospho-(1'-sn-glycerol) = a cardiolipin + glycerol</text>
        <dbReference type="Rhea" id="RHEA:31451"/>
        <dbReference type="ChEBI" id="CHEBI:17754"/>
        <dbReference type="ChEBI" id="CHEBI:62237"/>
        <dbReference type="ChEBI" id="CHEBI:64716"/>
    </reaction>
</comment>